<dbReference type="EMBL" id="FMHZ01000002">
    <property type="protein sequence ID" value="SCL49056.1"/>
    <property type="molecule type" value="Genomic_DNA"/>
</dbReference>
<evidence type="ECO:0000256" key="4">
    <source>
        <dbReference type="ARBA" id="ARBA00022840"/>
    </source>
</evidence>
<evidence type="ECO:0000313" key="8">
    <source>
        <dbReference type="Proteomes" id="UP000199001"/>
    </source>
</evidence>
<feature type="region of interest" description="Disordered" evidence="5">
    <location>
        <begin position="183"/>
        <end position="202"/>
    </location>
</feature>
<dbReference type="NCBIfam" id="NF047744">
    <property type="entry name" value="CG0192_rel"/>
    <property type="match status" value="1"/>
</dbReference>
<keyword evidence="1" id="KW-0808">Transferase</keyword>
<keyword evidence="4" id="KW-0067">ATP-binding</keyword>
<evidence type="ECO:0000313" key="7">
    <source>
        <dbReference type="EMBL" id="SCL49056.1"/>
    </source>
</evidence>
<evidence type="ECO:0000256" key="1">
    <source>
        <dbReference type="ARBA" id="ARBA00022679"/>
    </source>
</evidence>
<dbReference type="RefSeq" id="WP_091096107.1">
    <property type="nucleotide sequence ID" value="NZ_FMHZ01000002.1"/>
</dbReference>
<dbReference type="GO" id="GO:0016301">
    <property type="term" value="F:kinase activity"/>
    <property type="evidence" value="ECO:0007669"/>
    <property type="project" value="UniProtKB-KW"/>
</dbReference>
<keyword evidence="3" id="KW-0418">Kinase</keyword>
<organism evidence="7 8">
    <name type="scientific">Micromonospora citrea</name>
    <dbReference type="NCBI Taxonomy" id="47855"/>
    <lineage>
        <taxon>Bacteria</taxon>
        <taxon>Bacillati</taxon>
        <taxon>Actinomycetota</taxon>
        <taxon>Actinomycetes</taxon>
        <taxon>Micromonosporales</taxon>
        <taxon>Micromonosporaceae</taxon>
        <taxon>Micromonospora</taxon>
    </lineage>
</organism>
<evidence type="ECO:0000256" key="3">
    <source>
        <dbReference type="ARBA" id="ARBA00022777"/>
    </source>
</evidence>
<dbReference type="OrthoDB" id="3787729at2"/>
<accession>A0A1C6U4S9</accession>
<protein>
    <recommendedName>
        <fullName evidence="6">Maltokinase N-terminal cap domain-containing protein</fullName>
    </recommendedName>
</protein>
<reference evidence="8" key="1">
    <citation type="submission" date="2016-06" db="EMBL/GenBank/DDBJ databases">
        <authorList>
            <person name="Varghese N."/>
            <person name="Submissions Spin"/>
        </authorList>
    </citation>
    <scope>NUCLEOTIDE SEQUENCE [LARGE SCALE GENOMIC DNA]</scope>
    <source>
        <strain evidence="8">DSM 43903</strain>
    </source>
</reference>
<dbReference type="Proteomes" id="UP000199001">
    <property type="component" value="Unassembled WGS sequence"/>
</dbReference>
<name>A0A1C6U4S9_9ACTN</name>
<proteinExistence type="predicted"/>
<sequence length="210" mass="22369">MALLHKAELRPTKLELVAAWLPGRPWFRGTPGADVVRVAAYRFDDPAGEVGMETLLVRAGDGPIHQVPLTYRGAPLDGGDEWLVGTTEHSVLGRRWVYDACGDPVYAAALASAVLAGTAQAEEYIEIDGRMEHRPRSMTVTSSGASGGEAPAVGAVRQVVPDDPTLVVTDTVDLVVVRRLDDGSHPEGATLTGTWDGQPTPLPLAYARPR</sequence>
<dbReference type="InterPro" id="IPR040999">
    <property type="entry name" value="Mak_N_cap"/>
</dbReference>
<dbReference type="STRING" id="47855.GA0070606_1408"/>
<keyword evidence="8" id="KW-1185">Reference proteome</keyword>
<evidence type="ECO:0000256" key="2">
    <source>
        <dbReference type="ARBA" id="ARBA00022741"/>
    </source>
</evidence>
<evidence type="ECO:0000256" key="5">
    <source>
        <dbReference type="SAM" id="MobiDB-lite"/>
    </source>
</evidence>
<dbReference type="Pfam" id="PF18085">
    <property type="entry name" value="Mak_N_cap"/>
    <property type="match status" value="1"/>
</dbReference>
<dbReference type="AlphaFoldDB" id="A0A1C6U4S9"/>
<gene>
    <name evidence="7" type="ORF">GA0070606_1408</name>
</gene>
<keyword evidence="2" id="KW-0547">Nucleotide-binding</keyword>
<feature type="domain" description="Maltokinase N-terminal cap" evidence="6">
    <location>
        <begin position="20"/>
        <end position="103"/>
    </location>
</feature>
<dbReference type="GO" id="GO:0005524">
    <property type="term" value="F:ATP binding"/>
    <property type="evidence" value="ECO:0007669"/>
    <property type="project" value="UniProtKB-KW"/>
</dbReference>
<evidence type="ECO:0000259" key="6">
    <source>
        <dbReference type="Pfam" id="PF18085"/>
    </source>
</evidence>